<feature type="domain" description="ANTAR" evidence="1">
    <location>
        <begin position="128"/>
        <end position="189"/>
    </location>
</feature>
<sequence length="197" mass="22565">MTLRILHDLRGLKVLVIHPFDEAGLSLTDHLRRIGCMVFPVWPVPTELPHPAEIVFLTIDNEFRPDIEQLLKSFRDPKPMVLAMISYENPTTLQMVLESGAIGIVERPVKPFGLLGHLALARHIWLEQQVQAKEITKLRRKMAGERRLAKAKTILMAAKRLTEEQAHQYIRQQAMAKRQAIEEVANMIIQAEDLLRS</sequence>
<evidence type="ECO:0000313" key="3">
    <source>
        <dbReference type="Proteomes" id="UP000805841"/>
    </source>
</evidence>
<dbReference type="Gene3D" id="1.10.10.10">
    <property type="entry name" value="Winged helix-like DNA-binding domain superfamily/Winged helix DNA-binding domain"/>
    <property type="match status" value="1"/>
</dbReference>
<dbReference type="InterPro" id="IPR036388">
    <property type="entry name" value="WH-like_DNA-bd_sf"/>
</dbReference>
<dbReference type="Proteomes" id="UP000805841">
    <property type="component" value="Unassembled WGS sequence"/>
</dbReference>
<dbReference type="SMART" id="SM01012">
    <property type="entry name" value="ANTAR"/>
    <property type="match status" value="1"/>
</dbReference>
<gene>
    <name evidence="2" type="ORF">HAQ05_14200</name>
</gene>
<dbReference type="PROSITE" id="PS50921">
    <property type="entry name" value="ANTAR"/>
    <property type="match status" value="1"/>
</dbReference>
<dbReference type="InterPro" id="IPR005561">
    <property type="entry name" value="ANTAR"/>
</dbReference>
<dbReference type="SUPFAM" id="SSF52172">
    <property type="entry name" value="CheY-like"/>
    <property type="match status" value="1"/>
</dbReference>
<dbReference type="InterPro" id="IPR049021">
    <property type="entry name" value="AmiR_N"/>
</dbReference>
<comment type="caution">
    <text evidence="2">The sequence shown here is derived from an EMBL/GenBank/DDBJ whole genome shotgun (WGS) entry which is preliminary data.</text>
</comment>
<dbReference type="Pfam" id="PF03861">
    <property type="entry name" value="ANTAR"/>
    <property type="match status" value="1"/>
</dbReference>
<protein>
    <submittedName>
        <fullName evidence="2">ANTAR domain-containing protein</fullName>
    </submittedName>
</protein>
<evidence type="ECO:0000313" key="2">
    <source>
        <dbReference type="EMBL" id="MBD1599848.1"/>
    </source>
</evidence>
<dbReference type="PIRSF" id="PIRSF036382">
    <property type="entry name" value="RR_antiterm"/>
    <property type="match status" value="1"/>
</dbReference>
<proteinExistence type="predicted"/>
<accession>A0ABR7Z2Y3</accession>
<dbReference type="EMBL" id="JAAOCA010000016">
    <property type="protein sequence ID" value="MBD1599848.1"/>
    <property type="molecule type" value="Genomic_DNA"/>
</dbReference>
<dbReference type="InterPro" id="IPR008327">
    <property type="entry name" value="Sig_transdc_resp-reg_antiterm"/>
</dbReference>
<dbReference type="Pfam" id="PF21332">
    <property type="entry name" value="AmiR_N"/>
    <property type="match status" value="1"/>
</dbReference>
<organism evidence="2 3">
    <name type="scientific">Pseudomonas typographi</name>
    <dbReference type="NCBI Taxonomy" id="2715964"/>
    <lineage>
        <taxon>Bacteria</taxon>
        <taxon>Pseudomonadati</taxon>
        <taxon>Pseudomonadota</taxon>
        <taxon>Gammaproteobacteria</taxon>
        <taxon>Pseudomonadales</taxon>
        <taxon>Pseudomonadaceae</taxon>
        <taxon>Pseudomonas</taxon>
    </lineage>
</organism>
<dbReference type="InterPro" id="IPR011006">
    <property type="entry name" value="CheY-like_superfamily"/>
</dbReference>
<dbReference type="Gene3D" id="3.40.50.2300">
    <property type="match status" value="1"/>
</dbReference>
<name>A0ABR7Z2Y3_9PSED</name>
<keyword evidence="3" id="KW-1185">Reference proteome</keyword>
<reference evidence="2 3" key="1">
    <citation type="journal article" date="2020" name="Insects">
        <title>Bacteria Belonging to Pseudomonas typographi sp. nov. from the Bark Beetle Ips typographus Have Genomic Potential to Aid in the Host Ecology.</title>
        <authorList>
            <person name="Peral-Aranega E."/>
            <person name="Saati-Santamaria Z."/>
            <person name="Kolarik M."/>
            <person name="Rivas R."/>
            <person name="Garcia-Fraile P."/>
        </authorList>
    </citation>
    <scope>NUCLEOTIDE SEQUENCE [LARGE SCALE GENOMIC DNA]</scope>
    <source>
        <strain evidence="2 3">CA3A</strain>
    </source>
</reference>
<dbReference type="RefSeq" id="WP_190421650.1">
    <property type="nucleotide sequence ID" value="NZ_JAAOCA010000016.1"/>
</dbReference>
<evidence type="ECO:0000259" key="1">
    <source>
        <dbReference type="PROSITE" id="PS50921"/>
    </source>
</evidence>